<feature type="compositionally biased region" description="Basic and acidic residues" evidence="1">
    <location>
        <begin position="194"/>
        <end position="211"/>
    </location>
</feature>
<dbReference type="EMBL" id="CAUYUJ010016693">
    <property type="protein sequence ID" value="CAK0867907.1"/>
    <property type="molecule type" value="Genomic_DNA"/>
</dbReference>
<keyword evidence="2" id="KW-1133">Transmembrane helix</keyword>
<feature type="compositionally biased region" description="Low complexity" evidence="1">
    <location>
        <begin position="339"/>
        <end position="351"/>
    </location>
</feature>
<evidence type="ECO:0000313" key="4">
    <source>
        <dbReference type="Proteomes" id="UP001189429"/>
    </source>
</evidence>
<protein>
    <submittedName>
        <fullName evidence="3">Uncharacterized protein</fullName>
    </submittedName>
</protein>
<feature type="region of interest" description="Disordered" evidence="1">
    <location>
        <begin position="1"/>
        <end position="21"/>
    </location>
</feature>
<proteinExistence type="predicted"/>
<feature type="region of interest" description="Disordered" evidence="1">
    <location>
        <begin position="125"/>
        <end position="170"/>
    </location>
</feature>
<gene>
    <name evidence="3" type="ORF">PCOR1329_LOCUS54728</name>
</gene>
<keyword evidence="4" id="KW-1185">Reference proteome</keyword>
<evidence type="ECO:0000256" key="2">
    <source>
        <dbReference type="SAM" id="Phobius"/>
    </source>
</evidence>
<feature type="region of interest" description="Disordered" evidence="1">
    <location>
        <begin position="53"/>
        <end position="87"/>
    </location>
</feature>
<evidence type="ECO:0000256" key="1">
    <source>
        <dbReference type="SAM" id="MobiDB-lite"/>
    </source>
</evidence>
<dbReference type="Proteomes" id="UP001189429">
    <property type="component" value="Unassembled WGS sequence"/>
</dbReference>
<reference evidence="3" key="1">
    <citation type="submission" date="2023-10" db="EMBL/GenBank/DDBJ databases">
        <authorList>
            <person name="Chen Y."/>
            <person name="Shah S."/>
            <person name="Dougan E. K."/>
            <person name="Thang M."/>
            <person name="Chan C."/>
        </authorList>
    </citation>
    <scope>NUCLEOTIDE SEQUENCE [LARGE SCALE GENOMIC DNA]</scope>
</reference>
<name>A0ABN9V706_9DINO</name>
<feature type="region of interest" description="Disordered" evidence="1">
    <location>
        <begin position="193"/>
        <end position="237"/>
    </location>
</feature>
<feature type="transmembrane region" description="Helical" evidence="2">
    <location>
        <begin position="413"/>
        <end position="437"/>
    </location>
</feature>
<keyword evidence="2" id="KW-0812">Transmembrane</keyword>
<organism evidence="3 4">
    <name type="scientific">Prorocentrum cordatum</name>
    <dbReference type="NCBI Taxonomy" id="2364126"/>
    <lineage>
        <taxon>Eukaryota</taxon>
        <taxon>Sar</taxon>
        <taxon>Alveolata</taxon>
        <taxon>Dinophyceae</taxon>
        <taxon>Prorocentrales</taxon>
        <taxon>Prorocentraceae</taxon>
        <taxon>Prorocentrum</taxon>
    </lineage>
</organism>
<feature type="region of interest" description="Disordered" evidence="1">
    <location>
        <begin position="337"/>
        <end position="365"/>
    </location>
</feature>
<keyword evidence="2" id="KW-0472">Membrane</keyword>
<sequence>MLESPGESPAHTDGAAAASPVVVDARAAAAAQRRRRVARRSESASWDLSDVLRASAGPAPSPHPSFSPCSLNHNGSHGGGLADAGAEGMVSIPTELFEELVRRAAETTKKDSQVSAAREELQRAYITMASSKRGPPAGLPGAGASSSSGAGSRGKAAAPEYAGSDEDEQDELNQLRQKCLQLEISLQSQARNQKRLESELAHHQVDPRPSEDLGGGSEDLNRPGARATPAQASERHARLSGCSVPSLAALALLILHGSVKGGLEGDRAKALDAATRPLEEQRGKGQEGVQLGPPWFNCQGWGELAEGIVPRLPRQRRAANMDCICFNGAGEQQFDRESAAQWKSSQSAQDQIKSSKSKGKGKGDKGEKVCFAASLDMWLVYWCQLPDMGPVTGKGRGIWDFPPNDFKVPLVSVMSFFMLWSLFFILVTFCIAIYAAAVA</sequence>
<comment type="caution">
    <text evidence="3">The sequence shown here is derived from an EMBL/GenBank/DDBJ whole genome shotgun (WGS) entry which is preliminary data.</text>
</comment>
<evidence type="ECO:0000313" key="3">
    <source>
        <dbReference type="EMBL" id="CAK0867907.1"/>
    </source>
</evidence>
<feature type="compositionally biased region" description="Low complexity" evidence="1">
    <location>
        <begin position="142"/>
        <end position="159"/>
    </location>
</feature>
<accession>A0ABN9V706</accession>